<evidence type="ECO:0000313" key="4">
    <source>
        <dbReference type="Proteomes" id="UP001219525"/>
    </source>
</evidence>
<dbReference type="InterPro" id="IPR011990">
    <property type="entry name" value="TPR-like_helical_dom_sf"/>
</dbReference>
<evidence type="ECO:0000259" key="2">
    <source>
        <dbReference type="Pfam" id="PF12770"/>
    </source>
</evidence>
<comment type="caution">
    <text evidence="3">The sequence shown here is derived from an EMBL/GenBank/DDBJ whole genome shotgun (WGS) entry which is preliminary data.</text>
</comment>
<gene>
    <name evidence="3" type="ORF">GGX14DRAFT_384267</name>
</gene>
<proteinExistence type="predicted"/>
<dbReference type="PANTHER" id="PTHR19959">
    <property type="entry name" value="KINESIN LIGHT CHAIN"/>
    <property type="match status" value="1"/>
</dbReference>
<reference evidence="3" key="1">
    <citation type="submission" date="2023-03" db="EMBL/GenBank/DDBJ databases">
        <title>Massive genome expansion in bonnet fungi (Mycena s.s.) driven by repeated elements and novel gene families across ecological guilds.</title>
        <authorList>
            <consortium name="Lawrence Berkeley National Laboratory"/>
            <person name="Harder C.B."/>
            <person name="Miyauchi S."/>
            <person name="Viragh M."/>
            <person name="Kuo A."/>
            <person name="Thoen E."/>
            <person name="Andreopoulos B."/>
            <person name="Lu D."/>
            <person name="Skrede I."/>
            <person name="Drula E."/>
            <person name="Henrissat B."/>
            <person name="Morin E."/>
            <person name="Kohler A."/>
            <person name="Barry K."/>
            <person name="LaButti K."/>
            <person name="Morin E."/>
            <person name="Salamov A."/>
            <person name="Lipzen A."/>
            <person name="Mereny Z."/>
            <person name="Hegedus B."/>
            <person name="Baldrian P."/>
            <person name="Stursova M."/>
            <person name="Weitz H."/>
            <person name="Taylor A."/>
            <person name="Grigoriev I.V."/>
            <person name="Nagy L.G."/>
            <person name="Martin F."/>
            <person name="Kauserud H."/>
        </authorList>
    </citation>
    <scope>NUCLEOTIDE SEQUENCE</scope>
    <source>
        <strain evidence="3">9144</strain>
    </source>
</reference>
<dbReference type="InterPro" id="IPR024983">
    <property type="entry name" value="CHAT_dom"/>
</dbReference>
<accession>A0AAD7E5T0</accession>
<feature type="region of interest" description="Disordered" evidence="1">
    <location>
        <begin position="40"/>
        <end position="62"/>
    </location>
</feature>
<name>A0AAD7E5T0_9AGAR</name>
<dbReference type="Proteomes" id="UP001219525">
    <property type="component" value="Unassembled WGS sequence"/>
</dbReference>
<protein>
    <submittedName>
        <fullName evidence="3">CHAT domain-containing protein</fullName>
    </submittedName>
</protein>
<keyword evidence="4" id="KW-1185">Reference proteome</keyword>
<dbReference type="AlphaFoldDB" id="A0AAD7E5T0"/>
<dbReference type="SUPFAM" id="SSF81901">
    <property type="entry name" value="HCP-like"/>
    <property type="match status" value="1"/>
</dbReference>
<evidence type="ECO:0000256" key="1">
    <source>
        <dbReference type="SAM" id="MobiDB-lite"/>
    </source>
</evidence>
<dbReference type="Gene3D" id="1.25.40.10">
    <property type="entry name" value="Tetratricopeptide repeat domain"/>
    <property type="match status" value="3"/>
</dbReference>
<dbReference type="EMBL" id="JARJCW010000001">
    <property type="protein sequence ID" value="KAJ7230314.1"/>
    <property type="molecule type" value="Genomic_DNA"/>
</dbReference>
<feature type="domain" description="CHAT" evidence="2">
    <location>
        <begin position="897"/>
        <end position="1057"/>
    </location>
</feature>
<evidence type="ECO:0000313" key="3">
    <source>
        <dbReference type="EMBL" id="KAJ7230314.1"/>
    </source>
</evidence>
<dbReference type="Pfam" id="PF12770">
    <property type="entry name" value="CHAT"/>
    <property type="match status" value="1"/>
</dbReference>
<organism evidence="3 4">
    <name type="scientific">Mycena pura</name>
    <dbReference type="NCBI Taxonomy" id="153505"/>
    <lineage>
        <taxon>Eukaryota</taxon>
        <taxon>Fungi</taxon>
        <taxon>Dikarya</taxon>
        <taxon>Basidiomycota</taxon>
        <taxon>Agaricomycotina</taxon>
        <taxon>Agaricomycetes</taxon>
        <taxon>Agaricomycetidae</taxon>
        <taxon>Agaricales</taxon>
        <taxon>Marasmiineae</taxon>
        <taxon>Mycenaceae</taxon>
        <taxon>Mycena</taxon>
    </lineage>
</organism>
<sequence length="1058" mass="118880">MSKDSRSYSSSRGVLNVGEDALNSVQLEDWLRLLRHNKPLKDEPETPKSRNINDIEMTPTQDSETALELAAQGSMARVRDDLSNLETPPLDLGQEAISPDEYEKPSHLQGLAASFIDLYRRRNNLKDLDMALELGQEAVKLTATDDPRRPWLLQSLAVSLDERYKRLYDPKDLEAAIEVKQEVLTLTSRDDPQTADHLQSLAFSLTARYHKFFDLKDLETALEHEQNALKLTPAGSPRRPEHLQRVAVILSAQYRRLGDVKVMREALELGQEAVNLTSIDHAMRPKYLDSLCVSFGALYQRLGAVKDLEAALEYGCEALKLTPEDHPQRTDRLQTLAVLMGERYQRLGDEKDFDTAMEFGQEALRLSPMDWNSGHLQKIVLSLTDQHHKLGELKDLETALKLRQEALKFTSEKHPQRPHYFSSLAVTLTDQYHRLGDLLDLEAALQEHEEALKLTPINDPRRPERLDNVAKSLLSRHERLARSLSDQYKTLGDPKDLGEALELQREAVDLTPMDDPDRSVCLQSLATSLSDRYEKFGDIEDLKLVYVNYKQSFECTLANPDSSWHAALRWAAFSRAYQPEHYPTACAAAFNLLPEILWMGHSISVRQKAIQRVNIEDTTSAATSTCIKIGNATAAVEFLEQGLAMIFQQMLQLKTDVDMLPPSKGQAFADLSAQIYTGGGKNLSKAVEDRTTLLKEIRSQPGLEYFLLPKPYRELCKASRGGPIVILNSHEDSCNGILILSPSSDPITLRLQVTLQQLQDQRSRLKKLLGRCGVRAREATSNRLFGRQEQWSSKSAEEQWEDLLTWLWIHIVNPVYQVLQSYGIVNGRIWWLLTGAFASLPLHACPPTDVFVHSYTATLGSLIQAQTKECSHVPVKVCLIGLSQTNSSGENYLNSCVKLLEGKQATQGAVQTQLQSSSWLHLACHGKQDLLEPTKSRLLLYESTLDMETILRMPLDHAEVVFLAACQTAMGDSQLVNESFHLGGGFIAAGCRGAIGTLWSMNDQDGPLVAKTFYAYLFKNDRQPQAAEAAQALHFAVKELKKQGVPHERWIPFIHMGI</sequence>
<dbReference type="PANTHER" id="PTHR19959:SF119">
    <property type="entry name" value="FUNGAL LIPASE-LIKE DOMAIN-CONTAINING PROTEIN"/>
    <property type="match status" value="1"/>
</dbReference>
<feature type="compositionally biased region" description="Basic and acidic residues" evidence="1">
    <location>
        <begin position="40"/>
        <end position="53"/>
    </location>
</feature>